<accession>A0A0F9EFI1</accession>
<name>A0A0F9EFI1_9ZZZZ</name>
<evidence type="ECO:0000313" key="1">
    <source>
        <dbReference type="EMBL" id="KKL72823.1"/>
    </source>
</evidence>
<proteinExistence type="predicted"/>
<comment type="caution">
    <text evidence="1">The sequence shown here is derived from an EMBL/GenBank/DDBJ whole genome shotgun (WGS) entry which is preliminary data.</text>
</comment>
<protein>
    <submittedName>
        <fullName evidence="1">Uncharacterized protein</fullName>
    </submittedName>
</protein>
<gene>
    <name evidence="1" type="ORF">LCGC14_2081050</name>
</gene>
<dbReference type="AlphaFoldDB" id="A0A0F9EFI1"/>
<organism evidence="1">
    <name type="scientific">marine sediment metagenome</name>
    <dbReference type="NCBI Taxonomy" id="412755"/>
    <lineage>
        <taxon>unclassified sequences</taxon>
        <taxon>metagenomes</taxon>
        <taxon>ecological metagenomes</taxon>
    </lineage>
</organism>
<reference evidence="1" key="1">
    <citation type="journal article" date="2015" name="Nature">
        <title>Complex archaea that bridge the gap between prokaryotes and eukaryotes.</title>
        <authorList>
            <person name="Spang A."/>
            <person name="Saw J.H."/>
            <person name="Jorgensen S.L."/>
            <person name="Zaremba-Niedzwiedzka K."/>
            <person name="Martijn J."/>
            <person name="Lind A.E."/>
            <person name="van Eijk R."/>
            <person name="Schleper C."/>
            <person name="Guy L."/>
            <person name="Ettema T.J."/>
        </authorList>
    </citation>
    <scope>NUCLEOTIDE SEQUENCE</scope>
</reference>
<sequence length="221" mass="24207">MPNKLTSYLVGEVSLVDRGANLKPRFSVTKEKDMDPVQAVLQTKAEGEDKFLAALKAQGLEQKAIDAAVAHYRLSTGFKDILKTEVTIEALKAAGIELPTADPVKPADPAKPEPTDKDLENLPEAVKKKLEAMDAVQKQYETMVETLKTERNTNRKAEFVRKAKDEFTHVPGNTEDIGQTLYDAYEVSDEFGKKIEKQLMDTQAALKSSALLTRAGVGGDG</sequence>
<feature type="non-terminal residue" evidence="1">
    <location>
        <position position="221"/>
    </location>
</feature>
<dbReference type="EMBL" id="LAZR01025153">
    <property type="protein sequence ID" value="KKL72823.1"/>
    <property type="molecule type" value="Genomic_DNA"/>
</dbReference>